<gene>
    <name evidence="2" type="ORF">BSAL_65760</name>
</gene>
<feature type="compositionally biased region" description="Basic and acidic residues" evidence="1">
    <location>
        <begin position="472"/>
        <end position="504"/>
    </location>
</feature>
<dbReference type="EMBL" id="CYKH01000406">
    <property type="protein sequence ID" value="CUF79046.1"/>
    <property type="molecule type" value="Genomic_DNA"/>
</dbReference>
<evidence type="ECO:0000256" key="1">
    <source>
        <dbReference type="SAM" id="MobiDB-lite"/>
    </source>
</evidence>
<dbReference type="AlphaFoldDB" id="A0A0S4IYP7"/>
<feature type="region of interest" description="Disordered" evidence="1">
    <location>
        <begin position="402"/>
        <end position="427"/>
    </location>
</feature>
<organism evidence="2 3">
    <name type="scientific">Bodo saltans</name>
    <name type="common">Flagellated protozoan</name>
    <dbReference type="NCBI Taxonomy" id="75058"/>
    <lineage>
        <taxon>Eukaryota</taxon>
        <taxon>Discoba</taxon>
        <taxon>Euglenozoa</taxon>
        <taxon>Kinetoplastea</taxon>
        <taxon>Metakinetoplastina</taxon>
        <taxon>Eubodonida</taxon>
        <taxon>Bodonidae</taxon>
        <taxon>Bodo</taxon>
    </lineage>
</organism>
<evidence type="ECO:0000313" key="2">
    <source>
        <dbReference type="EMBL" id="CUF79046.1"/>
    </source>
</evidence>
<feature type="compositionally biased region" description="Polar residues" evidence="1">
    <location>
        <begin position="415"/>
        <end position="427"/>
    </location>
</feature>
<protein>
    <submittedName>
        <fullName evidence="2">Membrane-associated protein, putative</fullName>
    </submittedName>
</protein>
<feature type="region of interest" description="Disordered" evidence="1">
    <location>
        <begin position="456"/>
        <end position="534"/>
    </location>
</feature>
<dbReference type="VEuPathDB" id="TriTrypDB:BSAL_65760"/>
<accession>A0A0S4IYP7</accession>
<reference evidence="3" key="1">
    <citation type="submission" date="2015-09" db="EMBL/GenBank/DDBJ databases">
        <authorList>
            <consortium name="Pathogen Informatics"/>
        </authorList>
    </citation>
    <scope>NUCLEOTIDE SEQUENCE [LARGE SCALE GENOMIC DNA]</scope>
    <source>
        <strain evidence="3">Lake Konstanz</strain>
    </source>
</reference>
<sequence>MMPKSKLRLAVVVIVSLLLLLAMWTLSSTTYVPSLTILPLHVTEHNPDDDRPMDNMLDHKKRTFDALSTSLAGPKTNADAPQPTIPGTSMRWTPGGVVGASLQTVESELDRLFELFYVKYFFGQGGNIASSTWCHASRKAAESPIYPIDEVPQSWAVLEGAMKTLQNITLQHNDDCRVHLALHHRAMCFIAAALDDGSGDDCSFATTTQTEKEKVQQQRGGFVPLHQRCAYRTSYCAQLMPCLSWTRGTIEVLPRLTTSAVRFDAQEGEGQGHERVSPGLLRHVYQSTISPRLKKPPPTGNSRLLLRNPDGAFVRHQKLFLHGDVACIDDSSMPLTTLSTTSETASRPTSCMNMADESVLLPRLQEQEAYLNFTHELQASEYRRPLTRKNKKAQFMLPFGETHTNARKIDPTTAPPQSSVSSSNTALEQRIQINTPQPVCHLFHGTRVVAAAHTAAVSTTPSSIINRAHRSTLSDRGGDRSDDVADARRRASLDRGNDHPSSEERADDDSVVLSIHLRMPQSTTNSPSVLSDQN</sequence>
<dbReference type="Proteomes" id="UP000051952">
    <property type="component" value="Unassembled WGS sequence"/>
</dbReference>
<evidence type="ECO:0000313" key="3">
    <source>
        <dbReference type="Proteomes" id="UP000051952"/>
    </source>
</evidence>
<keyword evidence="3" id="KW-1185">Reference proteome</keyword>
<name>A0A0S4IYP7_BODSA</name>
<feature type="compositionally biased region" description="Polar residues" evidence="1">
    <location>
        <begin position="520"/>
        <end position="534"/>
    </location>
</feature>
<proteinExistence type="predicted"/>